<proteinExistence type="predicted"/>
<dbReference type="AlphaFoldDB" id="A0ABD3R9Y5"/>
<sequence length="123" mass="13669">MTPQNPTAKPLAMNPYNHISSTSSSSASFSLFSTFGPSSALSAPHFFGTLSIDSDTLLSIWFGIKPEISLDFPQQSKRLPDNWFLDRSRALRNFNSHNESGEQVLFAIEAIVENDLLYRKIAS</sequence>
<dbReference type="EMBL" id="JBJXBP010000117">
    <property type="protein sequence ID" value="KAL3809832.1"/>
    <property type="molecule type" value="Genomic_DNA"/>
</dbReference>
<gene>
    <name evidence="1" type="ORF">ACJIZ3_000085</name>
</gene>
<keyword evidence="2" id="KW-1185">Reference proteome</keyword>
<dbReference type="Proteomes" id="UP001634393">
    <property type="component" value="Unassembled WGS sequence"/>
</dbReference>
<evidence type="ECO:0000313" key="1">
    <source>
        <dbReference type="EMBL" id="KAL3809832.1"/>
    </source>
</evidence>
<comment type="caution">
    <text evidence="1">The sequence shown here is derived from an EMBL/GenBank/DDBJ whole genome shotgun (WGS) entry which is preliminary data.</text>
</comment>
<accession>A0ABD3R9Y5</accession>
<reference evidence="1 2" key="1">
    <citation type="submission" date="2024-12" db="EMBL/GenBank/DDBJ databases">
        <title>The unique morphological basis and parallel evolutionary history of personate flowers in Penstemon.</title>
        <authorList>
            <person name="Depatie T.H."/>
            <person name="Wessinger C.A."/>
        </authorList>
    </citation>
    <scope>NUCLEOTIDE SEQUENCE [LARGE SCALE GENOMIC DNA]</scope>
    <source>
        <strain evidence="1">WTNN_2</strain>
        <tissue evidence="1">Leaf</tissue>
    </source>
</reference>
<protein>
    <submittedName>
        <fullName evidence="1">Uncharacterized protein</fullName>
    </submittedName>
</protein>
<evidence type="ECO:0000313" key="2">
    <source>
        <dbReference type="Proteomes" id="UP001634393"/>
    </source>
</evidence>
<name>A0ABD3R9Y5_9LAMI</name>
<organism evidence="1 2">
    <name type="scientific">Penstemon smallii</name>
    <dbReference type="NCBI Taxonomy" id="265156"/>
    <lineage>
        <taxon>Eukaryota</taxon>
        <taxon>Viridiplantae</taxon>
        <taxon>Streptophyta</taxon>
        <taxon>Embryophyta</taxon>
        <taxon>Tracheophyta</taxon>
        <taxon>Spermatophyta</taxon>
        <taxon>Magnoliopsida</taxon>
        <taxon>eudicotyledons</taxon>
        <taxon>Gunneridae</taxon>
        <taxon>Pentapetalae</taxon>
        <taxon>asterids</taxon>
        <taxon>lamiids</taxon>
        <taxon>Lamiales</taxon>
        <taxon>Plantaginaceae</taxon>
        <taxon>Cheloneae</taxon>
        <taxon>Penstemon</taxon>
    </lineage>
</organism>